<dbReference type="EMBL" id="JBHSRJ010000009">
    <property type="protein sequence ID" value="MFC6045664.1"/>
    <property type="molecule type" value="Genomic_DNA"/>
</dbReference>
<dbReference type="PANTHER" id="PTHR34202">
    <property type="entry name" value="UPF0548 PROTEIN"/>
    <property type="match status" value="1"/>
</dbReference>
<dbReference type="InterPro" id="IPR018960">
    <property type="entry name" value="DUF1990"/>
</dbReference>
<dbReference type="RefSeq" id="WP_379159278.1">
    <property type="nucleotide sequence ID" value="NZ_JBHSRJ010000009.1"/>
</dbReference>
<reference evidence="3" key="1">
    <citation type="journal article" date="2019" name="Int. J. Syst. Evol. Microbiol.">
        <title>The Global Catalogue of Microorganisms (GCM) 10K type strain sequencing project: providing services to taxonomists for standard genome sequencing and annotation.</title>
        <authorList>
            <consortium name="The Broad Institute Genomics Platform"/>
            <consortium name="The Broad Institute Genome Sequencing Center for Infectious Disease"/>
            <person name="Wu L."/>
            <person name="Ma J."/>
        </authorList>
    </citation>
    <scope>NUCLEOTIDE SEQUENCE [LARGE SCALE GENOMIC DNA]</scope>
    <source>
        <strain evidence="3">CCUG 54522</strain>
    </source>
</reference>
<dbReference type="Proteomes" id="UP001596135">
    <property type="component" value="Unassembled WGS sequence"/>
</dbReference>
<evidence type="ECO:0000259" key="1">
    <source>
        <dbReference type="Pfam" id="PF09348"/>
    </source>
</evidence>
<dbReference type="Pfam" id="PF09348">
    <property type="entry name" value="DUF1990"/>
    <property type="match status" value="1"/>
</dbReference>
<keyword evidence="3" id="KW-1185">Reference proteome</keyword>
<accession>A0ABW1LPJ7</accession>
<name>A0ABW1LPJ7_9ACTN</name>
<comment type="caution">
    <text evidence="2">The sequence shown here is derived from an EMBL/GenBank/DDBJ whole genome shotgun (WGS) entry which is preliminary data.</text>
</comment>
<evidence type="ECO:0000313" key="3">
    <source>
        <dbReference type="Proteomes" id="UP001596135"/>
    </source>
</evidence>
<dbReference type="PANTHER" id="PTHR34202:SF1">
    <property type="entry name" value="UPF0548 PROTEIN"/>
    <property type="match status" value="1"/>
</dbReference>
<protein>
    <submittedName>
        <fullName evidence="2">DUF1990 domain-containing protein</fullName>
    </submittedName>
</protein>
<feature type="domain" description="DUF1990" evidence="1">
    <location>
        <begin position="10"/>
        <end position="158"/>
    </location>
</feature>
<sequence>MADLPEAPFTYPEVGATAGRLPAGYRHLRREVVVPRAFDEVVDDLVHWRIHERAGLRVDASGPADEPGATVAMRLGPLRVPCRVVYVVREPDRVGFAYGTLPGHPESGEERFEVARAADGTVTFEVTAFSRPATMLARLGGPIGRAVQDRITERYLNAAAGR</sequence>
<dbReference type="SUPFAM" id="SSF55961">
    <property type="entry name" value="Bet v1-like"/>
    <property type="match status" value="1"/>
</dbReference>
<evidence type="ECO:0000313" key="2">
    <source>
        <dbReference type="EMBL" id="MFC6045664.1"/>
    </source>
</evidence>
<dbReference type="PIRSF" id="PIRSF010260">
    <property type="entry name" value="UCP010260"/>
    <property type="match status" value="1"/>
</dbReference>
<gene>
    <name evidence="2" type="ORF">ACFPYL_21445</name>
</gene>
<organism evidence="2 3">
    <name type="scientific">Nocardioides hankookensis</name>
    <dbReference type="NCBI Taxonomy" id="443157"/>
    <lineage>
        <taxon>Bacteria</taxon>
        <taxon>Bacillati</taxon>
        <taxon>Actinomycetota</taxon>
        <taxon>Actinomycetes</taxon>
        <taxon>Propionibacteriales</taxon>
        <taxon>Nocardioidaceae</taxon>
        <taxon>Nocardioides</taxon>
    </lineage>
</organism>
<proteinExistence type="predicted"/>
<dbReference type="InterPro" id="IPR014457">
    <property type="entry name" value="UCP010260"/>
</dbReference>